<protein>
    <submittedName>
        <fullName evidence="1">Uncharacterized protein</fullName>
    </submittedName>
</protein>
<dbReference type="AlphaFoldDB" id="A0A1C6Z473"/>
<evidence type="ECO:0000313" key="2">
    <source>
        <dbReference type="EMBL" id="STQ81741.1"/>
    </source>
</evidence>
<dbReference type="Proteomes" id="UP000094844">
    <property type="component" value="Unassembled WGS sequence"/>
</dbReference>
<gene>
    <name evidence="1" type="ORF">BN1044_03440</name>
    <name evidence="3" type="ORF">EYY96_13035</name>
    <name evidence="2" type="ORF">NCTC8105_03931</name>
</gene>
<dbReference type="Proteomes" id="UP000254821">
    <property type="component" value="Unassembled WGS sequence"/>
</dbReference>
<dbReference type="GeneID" id="56893089"/>
<organism evidence="1 4">
    <name type="scientific">Hafnia alvei</name>
    <dbReference type="NCBI Taxonomy" id="569"/>
    <lineage>
        <taxon>Bacteria</taxon>
        <taxon>Pseudomonadati</taxon>
        <taxon>Pseudomonadota</taxon>
        <taxon>Gammaproteobacteria</taxon>
        <taxon>Enterobacterales</taxon>
        <taxon>Hafniaceae</taxon>
        <taxon>Hafnia</taxon>
    </lineage>
</organism>
<evidence type="ECO:0000313" key="3">
    <source>
        <dbReference type="EMBL" id="TBL67318.1"/>
    </source>
</evidence>
<accession>A0A1C6Z473</accession>
<dbReference type="STRING" id="569.A6V27_11525"/>
<dbReference type="Proteomes" id="UP000291600">
    <property type="component" value="Unassembled WGS sequence"/>
</dbReference>
<dbReference type="EMBL" id="FMIQ01000062">
    <property type="protein sequence ID" value="SCM53943.1"/>
    <property type="molecule type" value="Genomic_DNA"/>
</dbReference>
<evidence type="ECO:0000313" key="5">
    <source>
        <dbReference type="Proteomes" id="UP000254821"/>
    </source>
</evidence>
<sequence length="68" mass="7599">MAKSTGRRHFAQQSVSVQLKKHIKLIGQINRQSEIKATQTVSYGAEILYNGLRFPPVSPTEAVVDKVF</sequence>
<dbReference type="RefSeq" id="WP_043495249.1">
    <property type="nucleotide sequence ID" value="NZ_CALJTU010000093.1"/>
</dbReference>
<dbReference type="EMBL" id="SITJ01000071">
    <property type="protein sequence ID" value="TBL67318.1"/>
    <property type="molecule type" value="Genomic_DNA"/>
</dbReference>
<reference evidence="1 4" key="1">
    <citation type="submission" date="2016-09" db="EMBL/GenBank/DDBJ databases">
        <authorList>
            <person name="Capua I."/>
            <person name="De Benedictis P."/>
            <person name="Joannis T."/>
            <person name="Lombin L.H."/>
            <person name="Cattoli G."/>
        </authorList>
    </citation>
    <scope>NUCLEOTIDE SEQUENCE [LARGE SCALE GENOMIC DNA]</scope>
    <source>
        <strain evidence="1 4">GB001</strain>
    </source>
</reference>
<evidence type="ECO:0000313" key="4">
    <source>
        <dbReference type="Proteomes" id="UP000094844"/>
    </source>
</evidence>
<name>A0A1C6Z473_HAFAL</name>
<dbReference type="EMBL" id="UGHP01000001">
    <property type="protein sequence ID" value="STQ81741.1"/>
    <property type="molecule type" value="Genomic_DNA"/>
</dbReference>
<proteinExistence type="predicted"/>
<reference evidence="3 6" key="3">
    <citation type="submission" date="2019-02" db="EMBL/GenBank/DDBJ databases">
        <title>Comparative genomic analysis of the Hafnia genus genomes.</title>
        <authorList>
            <person name="Zhiqiu Y."/>
            <person name="Chao Y."/>
            <person name="Yuhui D."/>
            <person name="Di H."/>
            <person name="Bin L."/>
        </authorList>
    </citation>
    <scope>NUCLEOTIDE SEQUENCE [LARGE SCALE GENOMIC DNA]</scope>
    <source>
        <strain evidence="3 6">PCM_1210</strain>
    </source>
</reference>
<reference evidence="2 5" key="2">
    <citation type="submission" date="2018-06" db="EMBL/GenBank/DDBJ databases">
        <authorList>
            <consortium name="Pathogen Informatics"/>
            <person name="Doyle S."/>
        </authorList>
    </citation>
    <scope>NUCLEOTIDE SEQUENCE [LARGE SCALE GENOMIC DNA]</scope>
    <source>
        <strain evidence="2 5">NCTC8105</strain>
    </source>
</reference>
<evidence type="ECO:0000313" key="6">
    <source>
        <dbReference type="Proteomes" id="UP000291600"/>
    </source>
</evidence>
<evidence type="ECO:0000313" key="1">
    <source>
        <dbReference type="EMBL" id="SCM53943.1"/>
    </source>
</evidence>